<protein>
    <submittedName>
        <fullName evidence="1">Uncharacterized protein</fullName>
    </submittedName>
</protein>
<feature type="non-terminal residue" evidence="1">
    <location>
        <position position="1"/>
    </location>
</feature>
<proteinExistence type="predicted"/>
<accession>X1D333</accession>
<comment type="caution">
    <text evidence="1">The sequence shown here is derived from an EMBL/GenBank/DDBJ whole genome shotgun (WGS) entry which is preliminary data.</text>
</comment>
<dbReference type="EMBL" id="BART01038144">
    <property type="protein sequence ID" value="GAH14582.1"/>
    <property type="molecule type" value="Genomic_DNA"/>
</dbReference>
<name>X1D333_9ZZZZ</name>
<evidence type="ECO:0000313" key="1">
    <source>
        <dbReference type="EMBL" id="GAH14582.1"/>
    </source>
</evidence>
<sequence>SVFYFYTHPKSNFHLIFKCDSRVDSKKQKKKYLDSVAVKLFDQFLTKFKKELINFNGNFSQFKSFSSDIHKIVKSKGFLRGYPLNPSIS</sequence>
<organism evidence="1">
    <name type="scientific">marine sediment metagenome</name>
    <dbReference type="NCBI Taxonomy" id="412755"/>
    <lineage>
        <taxon>unclassified sequences</taxon>
        <taxon>metagenomes</taxon>
        <taxon>ecological metagenomes</taxon>
    </lineage>
</organism>
<reference evidence="1" key="1">
    <citation type="journal article" date="2014" name="Front. Microbiol.">
        <title>High frequency of phylogenetically diverse reductive dehalogenase-homologous genes in deep subseafloor sedimentary metagenomes.</title>
        <authorList>
            <person name="Kawai M."/>
            <person name="Futagami T."/>
            <person name="Toyoda A."/>
            <person name="Takaki Y."/>
            <person name="Nishi S."/>
            <person name="Hori S."/>
            <person name="Arai W."/>
            <person name="Tsubouchi T."/>
            <person name="Morono Y."/>
            <person name="Uchiyama I."/>
            <person name="Ito T."/>
            <person name="Fujiyama A."/>
            <person name="Inagaki F."/>
            <person name="Takami H."/>
        </authorList>
    </citation>
    <scope>NUCLEOTIDE SEQUENCE</scope>
    <source>
        <strain evidence="1">Expedition CK06-06</strain>
    </source>
</reference>
<gene>
    <name evidence="1" type="ORF">S01H4_63432</name>
</gene>
<dbReference type="AlphaFoldDB" id="X1D333"/>